<feature type="transmembrane region" description="Helical" evidence="6">
    <location>
        <begin position="280"/>
        <end position="305"/>
    </location>
</feature>
<evidence type="ECO:0000256" key="4">
    <source>
        <dbReference type="ARBA" id="ARBA00023180"/>
    </source>
</evidence>
<name>A0A6P3FKZ8_OCTDE</name>
<gene>
    <name evidence="9" type="primary">Slamf1</name>
</gene>
<dbReference type="InterPro" id="IPR013783">
    <property type="entry name" value="Ig-like_fold"/>
</dbReference>
<comment type="subcellular location">
    <subcellularLocation>
        <location evidence="1">Membrane</location>
    </subcellularLocation>
</comment>
<dbReference type="PANTHER" id="PTHR12080">
    <property type="entry name" value="SIGNALING LYMPHOCYTIC ACTIVATION MOLECULE"/>
    <property type="match status" value="1"/>
</dbReference>
<reference evidence="9" key="1">
    <citation type="submission" date="2025-08" db="UniProtKB">
        <authorList>
            <consortium name="RefSeq"/>
        </authorList>
    </citation>
    <scope>IDENTIFICATION</scope>
</reference>
<dbReference type="RefSeq" id="XP_004640043.2">
    <property type="nucleotide sequence ID" value="XM_004639986.2"/>
</dbReference>
<dbReference type="InterPro" id="IPR010407">
    <property type="entry name" value="Sig_lymph_act_molc_N"/>
</dbReference>
<dbReference type="PROSITE" id="PS50835">
    <property type="entry name" value="IG_LIKE"/>
    <property type="match status" value="1"/>
</dbReference>
<dbReference type="InParanoid" id="A0A6P3FKZ8"/>
<evidence type="ECO:0000313" key="8">
    <source>
        <dbReference type="Proteomes" id="UP000515203"/>
    </source>
</evidence>
<keyword evidence="4" id="KW-0325">Glycoprotein</keyword>
<evidence type="ECO:0000259" key="7">
    <source>
        <dbReference type="PROSITE" id="PS50835"/>
    </source>
</evidence>
<feature type="domain" description="Ig-like" evidence="7">
    <location>
        <begin position="184"/>
        <end position="265"/>
    </location>
</feature>
<sequence length="380" mass="42332">MCEADGGGSAAHTELASAGAPERGQSPSARALSSLPWLMDPARLHALRLLLFLSLVFHLCEATAESQKNCRVSFGQLGRDEWLPLTDRMEEIHKSMNKSNRILIMTSKSPEDTVRRKIMSLGLHEGSASDYTKDGYQFHLVNLSLVILGSKKEHEGWYYMHLEGNVDIQSFCVQLKLYEQVSTPEIQVLNKTQEKDNGTCSLMVACTVKQGDHVAYNWSEEGGTHLPSPANSSHLLFLTLGPQHADNFYICTARNPVSSRSQAFNLWSSCRSNPLERRQWGLYSWLFLGGIVGVILILEVVILLWRRRGKAKHFQPAMEEKSLTIYAQVQKSGPLQEKPEPQPIQEPCTTIYMAASEPVPEPAPVPNAITVYASVTLPES</sequence>
<evidence type="ECO:0000256" key="5">
    <source>
        <dbReference type="SAM" id="MobiDB-lite"/>
    </source>
</evidence>
<accession>A0A6P3FKZ8</accession>
<dbReference type="GO" id="GO:0009986">
    <property type="term" value="C:cell surface"/>
    <property type="evidence" value="ECO:0007669"/>
    <property type="project" value="InterPro"/>
</dbReference>
<keyword evidence="6" id="KW-1133">Transmembrane helix</keyword>
<dbReference type="FunCoup" id="A0A6P3FKZ8">
    <property type="interactions" value="185"/>
</dbReference>
<dbReference type="GO" id="GO:0016020">
    <property type="term" value="C:membrane"/>
    <property type="evidence" value="ECO:0007669"/>
    <property type="project" value="UniProtKB-SubCell"/>
</dbReference>
<dbReference type="Gene3D" id="2.60.40.10">
    <property type="entry name" value="Immunoglobulins"/>
    <property type="match status" value="2"/>
</dbReference>
<keyword evidence="3 6" id="KW-0472">Membrane</keyword>
<proteinExistence type="predicted"/>
<dbReference type="Proteomes" id="UP000515203">
    <property type="component" value="Unplaced"/>
</dbReference>
<dbReference type="Pfam" id="PF06214">
    <property type="entry name" value="SLAM"/>
    <property type="match status" value="1"/>
</dbReference>
<dbReference type="InterPro" id="IPR007110">
    <property type="entry name" value="Ig-like_dom"/>
</dbReference>
<evidence type="ECO:0000256" key="3">
    <source>
        <dbReference type="ARBA" id="ARBA00023136"/>
    </source>
</evidence>
<dbReference type="OrthoDB" id="9835793at2759"/>
<evidence type="ECO:0000256" key="1">
    <source>
        <dbReference type="ARBA" id="ARBA00004370"/>
    </source>
</evidence>
<dbReference type="CTD" id="6504"/>
<keyword evidence="8" id="KW-1185">Reference proteome</keyword>
<dbReference type="AlphaFoldDB" id="A0A6P3FKZ8"/>
<organism evidence="8 9">
    <name type="scientific">Octodon degus</name>
    <name type="common">Degu</name>
    <name type="synonym">Sciurus degus</name>
    <dbReference type="NCBI Taxonomy" id="10160"/>
    <lineage>
        <taxon>Eukaryota</taxon>
        <taxon>Metazoa</taxon>
        <taxon>Chordata</taxon>
        <taxon>Craniata</taxon>
        <taxon>Vertebrata</taxon>
        <taxon>Euteleostomi</taxon>
        <taxon>Mammalia</taxon>
        <taxon>Eutheria</taxon>
        <taxon>Euarchontoglires</taxon>
        <taxon>Glires</taxon>
        <taxon>Rodentia</taxon>
        <taxon>Hystricomorpha</taxon>
        <taxon>Octodontidae</taxon>
        <taxon>Octodon</taxon>
    </lineage>
</organism>
<evidence type="ECO:0000256" key="2">
    <source>
        <dbReference type="ARBA" id="ARBA00022729"/>
    </source>
</evidence>
<dbReference type="GO" id="GO:0046649">
    <property type="term" value="P:lymphocyte activation"/>
    <property type="evidence" value="ECO:0007669"/>
    <property type="project" value="InterPro"/>
</dbReference>
<dbReference type="PANTHER" id="PTHR12080:SF49">
    <property type="entry name" value="SIGNALING LYMPHOCYTIC ACTIVATION MOLECULE"/>
    <property type="match status" value="1"/>
</dbReference>
<dbReference type="GO" id="GO:0038023">
    <property type="term" value="F:signaling receptor activity"/>
    <property type="evidence" value="ECO:0007669"/>
    <property type="project" value="InterPro"/>
</dbReference>
<protein>
    <submittedName>
        <fullName evidence="9">Signaling lymphocytic activation molecule</fullName>
    </submittedName>
</protein>
<keyword evidence="2" id="KW-0732">Signal</keyword>
<keyword evidence="6" id="KW-0812">Transmembrane</keyword>
<evidence type="ECO:0000256" key="6">
    <source>
        <dbReference type="SAM" id="Phobius"/>
    </source>
</evidence>
<feature type="region of interest" description="Disordered" evidence="5">
    <location>
        <begin position="1"/>
        <end position="27"/>
    </location>
</feature>
<dbReference type="GeneID" id="101560259"/>
<evidence type="ECO:0000313" key="9">
    <source>
        <dbReference type="RefSeq" id="XP_004640043.2"/>
    </source>
</evidence>
<dbReference type="InterPro" id="IPR015631">
    <property type="entry name" value="CD2/SLAM_rcpt"/>
</dbReference>